<keyword evidence="4 7" id="KW-0233">DNA recombination</keyword>
<dbReference type="HAMAP" id="MF_00201">
    <property type="entry name" value="RecO"/>
    <property type="match status" value="1"/>
</dbReference>
<evidence type="ECO:0000256" key="7">
    <source>
        <dbReference type="HAMAP-Rule" id="MF_00201"/>
    </source>
</evidence>
<comment type="similarity">
    <text evidence="1 7">Belongs to the RecO family.</text>
</comment>
<evidence type="ECO:0000256" key="5">
    <source>
        <dbReference type="ARBA" id="ARBA00023204"/>
    </source>
</evidence>
<evidence type="ECO:0000256" key="6">
    <source>
        <dbReference type="ARBA" id="ARBA00033409"/>
    </source>
</evidence>
<comment type="function">
    <text evidence="7">Involved in DNA repair and RecF pathway recombination.</text>
</comment>
<dbReference type="InterPro" id="IPR012340">
    <property type="entry name" value="NA-bd_OB-fold"/>
</dbReference>
<dbReference type="STRING" id="1618.IV36_GL002153"/>
<gene>
    <name evidence="7" type="primary">recO</name>
    <name evidence="9" type="ORF">IV36_GL002153</name>
</gene>
<dbReference type="Pfam" id="PF02565">
    <property type="entry name" value="RecO_C"/>
    <property type="match status" value="1"/>
</dbReference>
<feature type="domain" description="DNA replication/recombination mediator RecO N-terminal" evidence="8">
    <location>
        <begin position="11"/>
        <end position="86"/>
    </location>
</feature>
<dbReference type="InterPro" id="IPR037278">
    <property type="entry name" value="ARFGAP/RecO"/>
</dbReference>
<dbReference type="PANTHER" id="PTHR33991:SF1">
    <property type="entry name" value="DNA REPAIR PROTEIN RECO"/>
    <property type="match status" value="1"/>
</dbReference>
<dbReference type="GO" id="GO:0043590">
    <property type="term" value="C:bacterial nucleoid"/>
    <property type="evidence" value="ECO:0007669"/>
    <property type="project" value="TreeGrafter"/>
</dbReference>
<dbReference type="Gene3D" id="2.40.50.140">
    <property type="entry name" value="Nucleic acid-binding proteins"/>
    <property type="match status" value="1"/>
</dbReference>
<proteinExistence type="inferred from homology"/>
<dbReference type="InterPro" id="IPR003717">
    <property type="entry name" value="RecO"/>
</dbReference>
<protein>
    <recommendedName>
        <fullName evidence="2 7">DNA repair protein RecO</fullName>
    </recommendedName>
    <alternativeName>
        <fullName evidence="6 7">Recombination protein O</fullName>
    </alternativeName>
</protein>
<evidence type="ECO:0000256" key="4">
    <source>
        <dbReference type="ARBA" id="ARBA00023172"/>
    </source>
</evidence>
<reference evidence="9 10" key="1">
    <citation type="journal article" date="2015" name="Genome Announc.">
        <title>Expanding the biotechnology potential of lactobacilli through comparative genomics of 213 strains and associated genera.</title>
        <authorList>
            <person name="Sun Z."/>
            <person name="Harris H.M."/>
            <person name="McCann A."/>
            <person name="Guo C."/>
            <person name="Argimon S."/>
            <person name="Zhang W."/>
            <person name="Yang X."/>
            <person name="Jeffery I.B."/>
            <person name="Cooney J.C."/>
            <person name="Kagawa T.F."/>
            <person name="Liu W."/>
            <person name="Song Y."/>
            <person name="Salvetti E."/>
            <person name="Wrobel A."/>
            <person name="Rasinkangas P."/>
            <person name="Parkhill J."/>
            <person name="Rea M.C."/>
            <person name="O'Sullivan O."/>
            <person name="Ritari J."/>
            <person name="Douillard F.P."/>
            <person name="Paul Ross R."/>
            <person name="Yang R."/>
            <person name="Briner A.E."/>
            <person name="Felis G.E."/>
            <person name="de Vos W.M."/>
            <person name="Barrangou R."/>
            <person name="Klaenhammer T.R."/>
            <person name="Caufield P.W."/>
            <person name="Cui Y."/>
            <person name="Zhang H."/>
            <person name="O'Toole P.W."/>
        </authorList>
    </citation>
    <scope>NUCLEOTIDE SEQUENCE [LARGE SCALE GENOMIC DNA]</scope>
    <source>
        <strain evidence="9 10">ATCC 27304</strain>
    </source>
</reference>
<dbReference type="Gene3D" id="1.20.1440.120">
    <property type="entry name" value="Recombination protein O, C-terminal domain"/>
    <property type="match status" value="1"/>
</dbReference>
<name>A0A0R2FYN4_9LACO</name>
<dbReference type="AlphaFoldDB" id="A0A0R2FYN4"/>
<comment type="caution">
    <text evidence="9">The sequence shown here is derived from an EMBL/GenBank/DDBJ whole genome shotgun (WGS) entry which is preliminary data.</text>
</comment>
<dbReference type="InterPro" id="IPR022572">
    <property type="entry name" value="DNA_rep/recomb_RecO_N"/>
</dbReference>
<dbReference type="NCBIfam" id="TIGR00613">
    <property type="entry name" value="reco"/>
    <property type="match status" value="1"/>
</dbReference>
<sequence>MKSVGTTKMAEFSGVVVYRKDYRERDMLVKILTDHYGFKMFFVRGARKRGFKLAAAILPFTSATFIGTINDSGLSFISAVKEVKQFQAICNDIVLNAYASYVLGLGEAAFGDAVPLNLWYEKLVHVLKAIDSGIDAAILTNMVEVQMLGFFGVKPNLVNCVVCAENHGEFDFSQSLGGLLCQKHWNMDPQRMHLDKRTIFFLRQFSAVDILKIGNISVKDDTKKNLRAALDQIYNNEVGVNIKAKHFIDEMGKWPKEILHNSQDEKTKD</sequence>
<dbReference type="SUPFAM" id="SSF50249">
    <property type="entry name" value="Nucleic acid-binding proteins"/>
    <property type="match status" value="1"/>
</dbReference>
<dbReference type="PANTHER" id="PTHR33991">
    <property type="entry name" value="DNA REPAIR PROTEIN RECO"/>
    <property type="match status" value="1"/>
</dbReference>
<dbReference type="EMBL" id="JQAR01000007">
    <property type="protein sequence ID" value="KRN30396.1"/>
    <property type="molecule type" value="Genomic_DNA"/>
</dbReference>
<accession>A0A0R2FYN4</accession>
<evidence type="ECO:0000256" key="1">
    <source>
        <dbReference type="ARBA" id="ARBA00007452"/>
    </source>
</evidence>
<keyword evidence="5 7" id="KW-0234">DNA repair</keyword>
<dbReference type="SUPFAM" id="SSF57863">
    <property type="entry name" value="ArfGap/RecO-like zinc finger"/>
    <property type="match status" value="1"/>
</dbReference>
<evidence type="ECO:0000313" key="9">
    <source>
        <dbReference type="EMBL" id="KRN30396.1"/>
    </source>
</evidence>
<dbReference type="InterPro" id="IPR042242">
    <property type="entry name" value="RecO_C"/>
</dbReference>
<dbReference type="Proteomes" id="UP000051727">
    <property type="component" value="Unassembled WGS sequence"/>
</dbReference>
<evidence type="ECO:0000313" key="10">
    <source>
        <dbReference type="Proteomes" id="UP000051727"/>
    </source>
</evidence>
<evidence type="ECO:0000256" key="3">
    <source>
        <dbReference type="ARBA" id="ARBA00022763"/>
    </source>
</evidence>
<keyword evidence="3 7" id="KW-0227">DNA damage</keyword>
<organism evidence="9 10">
    <name type="scientific">Liquorilactobacillus mali</name>
    <dbReference type="NCBI Taxonomy" id="1618"/>
    <lineage>
        <taxon>Bacteria</taxon>
        <taxon>Bacillati</taxon>
        <taxon>Bacillota</taxon>
        <taxon>Bacilli</taxon>
        <taxon>Lactobacillales</taxon>
        <taxon>Lactobacillaceae</taxon>
        <taxon>Liquorilactobacillus</taxon>
    </lineage>
</organism>
<dbReference type="PATRIC" id="fig|1618.3.peg.2205"/>
<dbReference type="GO" id="GO:0006310">
    <property type="term" value="P:DNA recombination"/>
    <property type="evidence" value="ECO:0007669"/>
    <property type="project" value="UniProtKB-UniRule"/>
</dbReference>
<evidence type="ECO:0000259" key="8">
    <source>
        <dbReference type="Pfam" id="PF11967"/>
    </source>
</evidence>
<evidence type="ECO:0000256" key="2">
    <source>
        <dbReference type="ARBA" id="ARBA00021310"/>
    </source>
</evidence>
<dbReference type="Pfam" id="PF11967">
    <property type="entry name" value="RecO_N"/>
    <property type="match status" value="1"/>
</dbReference>
<dbReference type="GO" id="GO:0006302">
    <property type="term" value="P:double-strand break repair"/>
    <property type="evidence" value="ECO:0007669"/>
    <property type="project" value="TreeGrafter"/>
</dbReference>